<feature type="region of interest" description="Disordered" evidence="2">
    <location>
        <begin position="69"/>
        <end position="96"/>
    </location>
</feature>
<evidence type="ECO:0000259" key="4">
    <source>
        <dbReference type="Pfam" id="PF01167"/>
    </source>
</evidence>
<evidence type="ECO:0000256" key="3">
    <source>
        <dbReference type="SAM" id="Phobius"/>
    </source>
</evidence>
<evidence type="ECO:0000256" key="2">
    <source>
        <dbReference type="SAM" id="MobiDB-lite"/>
    </source>
</evidence>
<evidence type="ECO:0000313" key="6">
    <source>
        <dbReference type="Proteomes" id="UP000030693"/>
    </source>
</evidence>
<dbReference type="InterPro" id="IPR000007">
    <property type="entry name" value="Tubby_C"/>
</dbReference>
<name>A0A058Z6V0_FONAL</name>
<dbReference type="Gene3D" id="3.20.90.10">
    <property type="entry name" value="Tubby Protein, Chain A"/>
    <property type="match status" value="1"/>
</dbReference>
<dbReference type="GeneID" id="20528049"/>
<dbReference type="EMBL" id="KB932205">
    <property type="protein sequence ID" value="KCV69851.1"/>
    <property type="molecule type" value="Genomic_DNA"/>
</dbReference>
<comment type="similarity">
    <text evidence="1">Belongs to the TUB family.</text>
</comment>
<reference evidence="5" key="1">
    <citation type="submission" date="2013-04" db="EMBL/GenBank/DDBJ databases">
        <title>The Genome Sequence of Fonticula alba ATCC 38817.</title>
        <authorList>
            <consortium name="The Broad Institute Genomics Platform"/>
            <person name="Russ C."/>
            <person name="Cuomo C."/>
            <person name="Burger G."/>
            <person name="Gray M.W."/>
            <person name="Holland P.W.H."/>
            <person name="King N."/>
            <person name="Lang F.B.F."/>
            <person name="Roger A.J."/>
            <person name="Ruiz-Trillo I."/>
            <person name="Brown M."/>
            <person name="Walker B."/>
            <person name="Young S."/>
            <person name="Zeng Q."/>
            <person name="Gargeya S."/>
            <person name="Fitzgerald M."/>
            <person name="Haas B."/>
            <person name="Abouelleil A."/>
            <person name="Allen A.W."/>
            <person name="Alvarado L."/>
            <person name="Arachchi H.M."/>
            <person name="Berlin A.M."/>
            <person name="Chapman S.B."/>
            <person name="Gainer-Dewar J."/>
            <person name="Goldberg J."/>
            <person name="Griggs A."/>
            <person name="Gujja S."/>
            <person name="Hansen M."/>
            <person name="Howarth C."/>
            <person name="Imamovic A."/>
            <person name="Ireland A."/>
            <person name="Larimer J."/>
            <person name="McCowan C."/>
            <person name="Murphy C."/>
            <person name="Pearson M."/>
            <person name="Poon T.W."/>
            <person name="Priest M."/>
            <person name="Roberts A."/>
            <person name="Saif S."/>
            <person name="Shea T."/>
            <person name="Sisk P."/>
            <person name="Sykes S."/>
            <person name="Wortman J."/>
            <person name="Nusbaum C."/>
            <person name="Birren B."/>
        </authorList>
    </citation>
    <scope>NUCLEOTIDE SEQUENCE [LARGE SCALE GENOMIC DNA]</scope>
    <source>
        <strain evidence="5">ATCC 38817</strain>
    </source>
</reference>
<dbReference type="AlphaFoldDB" id="A0A058Z6V0"/>
<dbReference type="OrthoDB" id="8775810at2759"/>
<dbReference type="Proteomes" id="UP000030693">
    <property type="component" value="Unassembled WGS sequence"/>
</dbReference>
<dbReference type="STRING" id="691883.A0A058Z6V0"/>
<protein>
    <recommendedName>
        <fullName evidence="4">Tubby C-terminal domain-containing protein</fullName>
    </recommendedName>
</protein>
<feature type="compositionally biased region" description="Low complexity" evidence="2">
    <location>
        <begin position="233"/>
        <end position="244"/>
    </location>
</feature>
<feature type="region of interest" description="Disordered" evidence="2">
    <location>
        <begin position="478"/>
        <end position="499"/>
    </location>
</feature>
<evidence type="ECO:0000256" key="1">
    <source>
        <dbReference type="ARBA" id="ARBA00007129"/>
    </source>
</evidence>
<keyword evidence="6" id="KW-1185">Reference proteome</keyword>
<dbReference type="Pfam" id="PF01167">
    <property type="entry name" value="Tub"/>
    <property type="match status" value="1"/>
</dbReference>
<accession>A0A058Z6V0</accession>
<dbReference type="SUPFAM" id="SSF54518">
    <property type="entry name" value="Tubby C-terminal domain-like"/>
    <property type="match status" value="1"/>
</dbReference>
<dbReference type="PANTHER" id="PTHR16517">
    <property type="entry name" value="TUBBY-RELATED"/>
    <property type="match status" value="1"/>
</dbReference>
<dbReference type="InterPro" id="IPR025659">
    <property type="entry name" value="Tubby-like_C"/>
</dbReference>
<dbReference type="eggNOG" id="KOG2502">
    <property type="taxonomic scope" value="Eukaryota"/>
</dbReference>
<evidence type="ECO:0000313" key="5">
    <source>
        <dbReference type="EMBL" id="KCV69851.1"/>
    </source>
</evidence>
<dbReference type="RefSeq" id="XP_009495457.1">
    <property type="nucleotide sequence ID" value="XM_009497182.1"/>
</dbReference>
<organism evidence="5">
    <name type="scientific">Fonticula alba</name>
    <name type="common">Slime mold</name>
    <dbReference type="NCBI Taxonomy" id="691883"/>
    <lineage>
        <taxon>Eukaryota</taxon>
        <taxon>Rotosphaerida</taxon>
        <taxon>Fonticulaceae</taxon>
        <taxon>Fonticula</taxon>
    </lineage>
</organism>
<keyword evidence="3" id="KW-1133">Transmembrane helix</keyword>
<feature type="region of interest" description="Disordered" evidence="2">
    <location>
        <begin position="14"/>
        <end position="37"/>
    </location>
</feature>
<keyword evidence="3" id="KW-0472">Membrane</keyword>
<dbReference type="PRINTS" id="PR01573">
    <property type="entry name" value="SUPERTUBBY"/>
</dbReference>
<proteinExistence type="inferred from homology"/>
<feature type="domain" description="Tubby C-terminal" evidence="4">
    <location>
        <begin position="822"/>
        <end position="1033"/>
    </location>
</feature>
<feature type="region of interest" description="Disordered" evidence="2">
    <location>
        <begin position="225"/>
        <end position="251"/>
    </location>
</feature>
<sequence length="1039" mass="110704">MSFFSELFGLGGGDAAAPAAAASPEPPRARAPSTGAGAGAGIVHPCSRHPDRFNQGWCLCSLPEELFSPRQDGPSSKTTGAAGHQDDSLPRGLFKANDLGLPDDHAELSRWSLPYQPDLMLIMQQRSAALARAQQEDPNGDLLQLLDDADFDSAAGPDIYRVSEESVRVETYLSMLEANEQGGSHELPAGSAAADTSRLAAAIQTKRQQRRKAARDQAFVTRLEESALSRSTIPGSPTAGSAAPAPAPAPPKMIMAPVDRNRLGMPQFHVDIFRSELIFPELQRKGGLFSTVTPVSAEPARPSLYADNAPTTVQLIIRSFHNDHLLFDASLNEGDPALGAAGVRASAASAPAAASAGAAATAGTAPGAAAASASAAAAAPAPTTTTTAATTDPAAQVADKPLLTRQVKYVLDIPVVVISRIPALKAHLLHVPEGATEAVPIARSFVLEVPRASTAEALSRLLDLVASVHFILAGWKSGKTPASSAGDPAPGTRPRSTTLSSVASPVNSLMLTALPIELLLSHTAESQAFLNRIWYSQKFAATRAAAAAAATGQKPPAEGAAMASRPRPTPREITDLSLLLLAQTARDMTALLSSVAPAQLPAHMATNSAAGPAPPASGSIFSSEARVGLLNTVAEWHRQRNLLLELFALCHLLGLGGFLPIITRTINVLMRDDSDLGVPVAYLAARHNDETLLSMAHGWVLRSLLDPGRLQSALNVLHNESFNPNPNTNLSVDLFKPAGSESAVRLIDSGSRLSYRRFVIPLYVFQGLLPRRAWYNLTRMPPSDRTVCRLVRDLRPITTGAIPGSVGLASADSQDSITSGAIVATYTLYEMPSHRALLSARFDPNTSEYVICAGREVIRHGPSYVGGLRYNLAGTVFTVFNHGTATCLTMPAVVENISPPRSEQAIITYDLNFWGLEPRSFHVALPKQVRDLSSAPPLEEQIAHQEAASDFYQIQNKSPKWNEERATFTLDFRGNVRCASKKNFILELPAADADSQPTEVMMMGKLERNHFYVHFNAPLTPLATFGIILSSFHRKLMVK</sequence>
<feature type="transmembrane region" description="Helical" evidence="3">
    <location>
        <begin position="1011"/>
        <end position="1032"/>
    </location>
</feature>
<gene>
    <name evidence="5" type="ORF">H696_03324</name>
</gene>
<keyword evidence="3" id="KW-0812">Transmembrane</keyword>